<evidence type="ECO:0000256" key="1">
    <source>
        <dbReference type="ARBA" id="ARBA00001946"/>
    </source>
</evidence>
<dbReference type="InterPro" id="IPR049734">
    <property type="entry name" value="NudC-like_C"/>
</dbReference>
<evidence type="ECO:0000256" key="5">
    <source>
        <dbReference type="ARBA" id="ARBA00022723"/>
    </source>
</evidence>
<comment type="similarity">
    <text evidence="3">Belongs to the Nudix hydrolase family. NudC subfamily.</text>
</comment>
<evidence type="ECO:0000313" key="13">
    <source>
        <dbReference type="Proteomes" id="UP000216752"/>
    </source>
</evidence>
<keyword evidence="13" id="KW-1185">Reference proteome</keyword>
<dbReference type="InterPro" id="IPR020084">
    <property type="entry name" value="NUDIX_hydrolase_CS"/>
</dbReference>
<evidence type="ECO:0000259" key="11">
    <source>
        <dbReference type="PROSITE" id="PS51462"/>
    </source>
</evidence>
<proteinExistence type="inferred from homology"/>
<evidence type="ECO:0000256" key="8">
    <source>
        <dbReference type="ARBA" id="ARBA00023027"/>
    </source>
</evidence>
<gene>
    <name evidence="12" type="primary">nudC</name>
    <name evidence="12" type="ORF">SPSIL_010880</name>
</gene>
<keyword evidence="5" id="KW-0479">Metal-binding</keyword>
<dbReference type="PROSITE" id="PS00893">
    <property type="entry name" value="NUDIX_BOX"/>
    <property type="match status" value="1"/>
</dbReference>
<sequence>MDCEFCTISADNSCKDSCILLFYADELLVKEQDGIILIPSMRDISLLHIETTTVHYSCSLNGTTYYAATLCEKALFAGFSFKKLRQLSGHIADDCFEMTYRAFHIINWLKTNKFCGCCGKVMQVMRQPQEFSVQCPACGHTVYPRISPAIIVAVIKENEILLARSSRFPPGRYSVIAGFVEPGETLETCVRRELQEEVGIEVANIEYFGNQPWPFPDSLMIAFTAQYAGGEITIDNDEIVAADWFSATTLPKIPPKGSIARQLIEWFLDKQS</sequence>
<keyword evidence="7" id="KW-0460">Magnesium</keyword>
<comment type="cofactor">
    <cofactor evidence="1">
        <name>Mg(2+)</name>
        <dbReference type="ChEBI" id="CHEBI:18420"/>
    </cofactor>
</comment>
<name>A0ABZ3IHS3_9FIRM</name>
<dbReference type="EMBL" id="CP155573">
    <property type="protein sequence ID" value="XFO64979.1"/>
    <property type="molecule type" value="Genomic_DNA"/>
</dbReference>
<dbReference type="PANTHER" id="PTHR42904:SF6">
    <property type="entry name" value="NAD-CAPPED RNA HYDROLASE NUDT12"/>
    <property type="match status" value="1"/>
</dbReference>
<dbReference type="InterPro" id="IPR000086">
    <property type="entry name" value="NUDIX_hydrolase_dom"/>
</dbReference>
<dbReference type="InterPro" id="IPR020476">
    <property type="entry name" value="Nudix_hydrolase"/>
</dbReference>
<keyword evidence="6 10" id="KW-0378">Hydrolase</keyword>
<accession>A0ABZ3IHS3</accession>
<evidence type="ECO:0000256" key="4">
    <source>
        <dbReference type="ARBA" id="ARBA00012381"/>
    </source>
</evidence>
<dbReference type="PRINTS" id="PR00502">
    <property type="entry name" value="NUDIXFAMILY"/>
</dbReference>
<dbReference type="Proteomes" id="UP000216752">
    <property type="component" value="Chromosome"/>
</dbReference>
<dbReference type="Gene3D" id="3.90.79.20">
    <property type="match status" value="1"/>
</dbReference>
<dbReference type="InterPro" id="IPR050241">
    <property type="entry name" value="NAD-cap_RNA_hydrolase_NudC"/>
</dbReference>
<evidence type="ECO:0000256" key="9">
    <source>
        <dbReference type="ARBA" id="ARBA00023679"/>
    </source>
</evidence>
<dbReference type="InterPro" id="IPR015375">
    <property type="entry name" value="NADH_PPase-like_N"/>
</dbReference>
<comment type="cofactor">
    <cofactor evidence="2">
        <name>Zn(2+)</name>
        <dbReference type="ChEBI" id="CHEBI:29105"/>
    </cofactor>
</comment>
<dbReference type="CDD" id="cd03429">
    <property type="entry name" value="NUDIX_NADH_pyrophosphatase_Nudt13"/>
    <property type="match status" value="1"/>
</dbReference>
<dbReference type="NCBIfam" id="NF001299">
    <property type="entry name" value="PRK00241.1"/>
    <property type="match status" value="1"/>
</dbReference>
<keyword evidence="8" id="KW-0520">NAD</keyword>
<dbReference type="EC" id="3.6.1.22" evidence="4"/>
<dbReference type="RefSeq" id="WP_094606675.1">
    <property type="nucleotide sequence ID" value="NZ_CP155573.1"/>
</dbReference>
<evidence type="ECO:0000256" key="2">
    <source>
        <dbReference type="ARBA" id="ARBA00001947"/>
    </source>
</evidence>
<evidence type="ECO:0000256" key="3">
    <source>
        <dbReference type="ARBA" id="ARBA00009595"/>
    </source>
</evidence>
<organism evidence="12 13">
    <name type="scientific">Sporomusa silvacetica DSM 10669</name>
    <dbReference type="NCBI Taxonomy" id="1123289"/>
    <lineage>
        <taxon>Bacteria</taxon>
        <taxon>Bacillati</taxon>
        <taxon>Bacillota</taxon>
        <taxon>Negativicutes</taxon>
        <taxon>Selenomonadales</taxon>
        <taxon>Sporomusaceae</taxon>
        <taxon>Sporomusa</taxon>
    </lineage>
</organism>
<evidence type="ECO:0000256" key="10">
    <source>
        <dbReference type="RuleBase" id="RU003476"/>
    </source>
</evidence>
<dbReference type="Pfam" id="PF00293">
    <property type="entry name" value="NUDIX"/>
    <property type="match status" value="1"/>
</dbReference>
<dbReference type="Gene3D" id="3.90.79.10">
    <property type="entry name" value="Nucleoside Triphosphate Pyrophosphohydrolase"/>
    <property type="match status" value="1"/>
</dbReference>
<feature type="domain" description="Nudix hydrolase" evidence="11">
    <location>
        <begin position="144"/>
        <end position="268"/>
    </location>
</feature>
<dbReference type="Pfam" id="PF09296">
    <property type="entry name" value="NUDIX-like"/>
    <property type="match status" value="1"/>
</dbReference>
<reference evidence="12" key="1">
    <citation type="submission" date="2024-05" db="EMBL/GenBank/DDBJ databases">
        <title>Isolation and characterization of Sporomusa carbonis sp. nov., a carboxydotrophic hydrogenogen in the genus of Sporomusa isolated from a charcoal burning pile.</title>
        <authorList>
            <person name="Boeer T."/>
            <person name="Rosenbaum F."/>
            <person name="Eysell L."/>
            <person name="Mueller V."/>
            <person name="Daniel R."/>
            <person name="Poehlein A."/>
        </authorList>
    </citation>
    <scope>NUCLEOTIDE SEQUENCE [LARGE SCALE GENOMIC DNA]</scope>
    <source>
        <strain evidence="12">DSM 10669</strain>
    </source>
</reference>
<comment type="catalytic activity">
    <reaction evidence="9">
        <text>a 5'-end NAD(+)-phospho-ribonucleoside in mRNA + H2O = a 5'-end phospho-adenosine-phospho-ribonucleoside in mRNA + beta-nicotinamide D-ribonucleotide + 2 H(+)</text>
        <dbReference type="Rhea" id="RHEA:60876"/>
        <dbReference type="Rhea" id="RHEA-COMP:15698"/>
        <dbReference type="Rhea" id="RHEA-COMP:15719"/>
        <dbReference type="ChEBI" id="CHEBI:14649"/>
        <dbReference type="ChEBI" id="CHEBI:15377"/>
        <dbReference type="ChEBI" id="CHEBI:15378"/>
        <dbReference type="ChEBI" id="CHEBI:144029"/>
        <dbReference type="ChEBI" id="CHEBI:144051"/>
    </reaction>
    <physiologicalReaction direction="left-to-right" evidence="9">
        <dbReference type="Rhea" id="RHEA:60877"/>
    </physiologicalReaction>
</comment>
<dbReference type="PANTHER" id="PTHR42904">
    <property type="entry name" value="NUDIX HYDROLASE, NUDC SUBFAMILY"/>
    <property type="match status" value="1"/>
</dbReference>
<dbReference type="InterPro" id="IPR015797">
    <property type="entry name" value="NUDIX_hydrolase-like_dom_sf"/>
</dbReference>
<evidence type="ECO:0000256" key="6">
    <source>
        <dbReference type="ARBA" id="ARBA00022801"/>
    </source>
</evidence>
<evidence type="ECO:0000256" key="7">
    <source>
        <dbReference type="ARBA" id="ARBA00022842"/>
    </source>
</evidence>
<dbReference type="GO" id="GO:0016787">
    <property type="term" value="F:hydrolase activity"/>
    <property type="evidence" value="ECO:0007669"/>
    <property type="project" value="UniProtKB-KW"/>
</dbReference>
<dbReference type="PROSITE" id="PS51462">
    <property type="entry name" value="NUDIX"/>
    <property type="match status" value="1"/>
</dbReference>
<dbReference type="SUPFAM" id="SSF55811">
    <property type="entry name" value="Nudix"/>
    <property type="match status" value="1"/>
</dbReference>
<evidence type="ECO:0000313" key="12">
    <source>
        <dbReference type="EMBL" id="XFO64979.1"/>
    </source>
</evidence>
<protein>
    <recommendedName>
        <fullName evidence="4">NAD(+) diphosphatase</fullName>
        <ecNumber evidence="4">3.6.1.22</ecNumber>
    </recommendedName>
</protein>